<dbReference type="GeneID" id="85475879"/>
<organism evidence="3 4">
    <name type="scientific">Colletotrichum phormii</name>
    <dbReference type="NCBI Taxonomy" id="359342"/>
    <lineage>
        <taxon>Eukaryota</taxon>
        <taxon>Fungi</taxon>
        <taxon>Dikarya</taxon>
        <taxon>Ascomycota</taxon>
        <taxon>Pezizomycotina</taxon>
        <taxon>Sordariomycetes</taxon>
        <taxon>Hypocreomycetidae</taxon>
        <taxon>Glomerellales</taxon>
        <taxon>Glomerellaceae</taxon>
        <taxon>Colletotrichum</taxon>
        <taxon>Colletotrichum acutatum species complex</taxon>
    </lineage>
</organism>
<feature type="signal peptide" evidence="2">
    <location>
        <begin position="1"/>
        <end position="15"/>
    </location>
</feature>
<reference evidence="3" key="1">
    <citation type="submission" date="2021-06" db="EMBL/GenBank/DDBJ databases">
        <title>Comparative genomics, transcriptomics and evolutionary studies reveal genomic signatures of adaptation to plant cell wall in hemibiotrophic fungi.</title>
        <authorList>
            <consortium name="DOE Joint Genome Institute"/>
            <person name="Baroncelli R."/>
            <person name="Diaz J.F."/>
            <person name="Benocci T."/>
            <person name="Peng M."/>
            <person name="Battaglia E."/>
            <person name="Haridas S."/>
            <person name="Andreopoulos W."/>
            <person name="Labutti K."/>
            <person name="Pangilinan J."/>
            <person name="Floch G.L."/>
            <person name="Makela M.R."/>
            <person name="Henrissat B."/>
            <person name="Grigoriev I.V."/>
            <person name="Crouch J.A."/>
            <person name="De Vries R.P."/>
            <person name="Sukno S.A."/>
            <person name="Thon M.R."/>
        </authorList>
    </citation>
    <scope>NUCLEOTIDE SEQUENCE</scope>
    <source>
        <strain evidence="3">CBS 102054</strain>
    </source>
</reference>
<dbReference type="Proteomes" id="UP001243989">
    <property type="component" value="Unassembled WGS sequence"/>
</dbReference>
<feature type="chain" id="PRO_5042513687" description="Secreted protein" evidence="2">
    <location>
        <begin position="16"/>
        <end position="75"/>
    </location>
</feature>
<keyword evidence="2" id="KW-0732">Signal</keyword>
<keyword evidence="1" id="KW-1133">Transmembrane helix</keyword>
<evidence type="ECO:0000313" key="3">
    <source>
        <dbReference type="EMBL" id="KAK1625597.1"/>
    </source>
</evidence>
<dbReference type="RefSeq" id="XP_060441592.1">
    <property type="nucleotide sequence ID" value="XM_060591017.1"/>
</dbReference>
<keyword evidence="1" id="KW-0812">Transmembrane</keyword>
<evidence type="ECO:0000256" key="1">
    <source>
        <dbReference type="SAM" id="Phobius"/>
    </source>
</evidence>
<name>A0AAI9ZJU5_9PEZI</name>
<accession>A0AAI9ZJU5</accession>
<gene>
    <name evidence="3" type="ORF">BDP81DRAFT_435020</name>
</gene>
<keyword evidence="4" id="KW-1185">Reference proteome</keyword>
<keyword evidence="1" id="KW-0472">Membrane</keyword>
<evidence type="ECO:0000256" key="2">
    <source>
        <dbReference type="SAM" id="SignalP"/>
    </source>
</evidence>
<dbReference type="EMBL" id="JAHMHQ010000019">
    <property type="protein sequence ID" value="KAK1625597.1"/>
    <property type="molecule type" value="Genomic_DNA"/>
</dbReference>
<sequence>MIALLLLYLVLSMFAMLCFFPCSPLTIHINKPLVEAARVDWLIVLTWDSTSILYRPATRHILLSIIISSLVYVNK</sequence>
<evidence type="ECO:0008006" key="5">
    <source>
        <dbReference type="Google" id="ProtNLM"/>
    </source>
</evidence>
<evidence type="ECO:0000313" key="4">
    <source>
        <dbReference type="Proteomes" id="UP001243989"/>
    </source>
</evidence>
<protein>
    <recommendedName>
        <fullName evidence="5">Secreted protein</fullName>
    </recommendedName>
</protein>
<feature type="transmembrane region" description="Helical" evidence="1">
    <location>
        <begin position="52"/>
        <end position="73"/>
    </location>
</feature>
<comment type="caution">
    <text evidence="3">The sequence shown here is derived from an EMBL/GenBank/DDBJ whole genome shotgun (WGS) entry which is preliminary data.</text>
</comment>
<dbReference type="AlphaFoldDB" id="A0AAI9ZJU5"/>
<proteinExistence type="predicted"/>